<evidence type="ECO:0000256" key="1">
    <source>
        <dbReference type="SAM" id="MobiDB-lite"/>
    </source>
</evidence>
<dbReference type="RefSeq" id="XP_018436092.1">
    <property type="nucleotide sequence ID" value="XM_018580590.1"/>
</dbReference>
<name>A0A6J0JKC8_RAPSA</name>
<dbReference type="AlphaFoldDB" id="A0A6J0JKC8"/>
<dbReference type="OrthoDB" id="1134335at2759"/>
<feature type="compositionally biased region" description="Basic and acidic residues" evidence="1">
    <location>
        <begin position="98"/>
        <end position="117"/>
    </location>
</feature>
<dbReference type="Proteomes" id="UP000504610">
    <property type="component" value="Unplaced"/>
</dbReference>
<gene>
    <name evidence="3" type="primary">LOC108808447</name>
</gene>
<proteinExistence type="predicted"/>
<dbReference type="KEGG" id="rsz:108808447"/>
<reference evidence="3" key="1">
    <citation type="submission" date="2025-08" db="UniProtKB">
        <authorList>
            <consortium name="RefSeq"/>
        </authorList>
    </citation>
    <scope>IDENTIFICATION</scope>
    <source>
        <tissue evidence="3">Leaf</tissue>
    </source>
</reference>
<feature type="region of interest" description="Disordered" evidence="1">
    <location>
        <begin position="234"/>
        <end position="342"/>
    </location>
</feature>
<evidence type="ECO:0000313" key="3">
    <source>
        <dbReference type="RefSeq" id="XP_018436092.1"/>
    </source>
</evidence>
<feature type="compositionally biased region" description="Acidic residues" evidence="1">
    <location>
        <begin position="167"/>
        <end position="181"/>
    </location>
</feature>
<keyword evidence="2" id="KW-1185">Reference proteome</keyword>
<organism evidence="2 3">
    <name type="scientific">Raphanus sativus</name>
    <name type="common">Radish</name>
    <name type="synonym">Raphanus raphanistrum var. sativus</name>
    <dbReference type="NCBI Taxonomy" id="3726"/>
    <lineage>
        <taxon>Eukaryota</taxon>
        <taxon>Viridiplantae</taxon>
        <taxon>Streptophyta</taxon>
        <taxon>Embryophyta</taxon>
        <taxon>Tracheophyta</taxon>
        <taxon>Spermatophyta</taxon>
        <taxon>Magnoliopsida</taxon>
        <taxon>eudicotyledons</taxon>
        <taxon>Gunneridae</taxon>
        <taxon>Pentapetalae</taxon>
        <taxon>rosids</taxon>
        <taxon>malvids</taxon>
        <taxon>Brassicales</taxon>
        <taxon>Brassicaceae</taxon>
        <taxon>Brassiceae</taxon>
        <taxon>Raphanus</taxon>
    </lineage>
</organism>
<feature type="region of interest" description="Disordered" evidence="1">
    <location>
        <begin position="27"/>
        <end position="49"/>
    </location>
</feature>
<sequence>MVSLTEVNVKMETMEKRLDGIEKSQRVLKEKAKKTRAMEKRLNATEKSQSVMKRKIVKMAWKLKGMKEYAVEKGQDIEKGQEDMGFDNLDMGFYNQDSNRKGAEEKEEEQARTKDAEMVDATQDQETQVQKEVEEEVEEEVQEEVQEEEEEEVEEEIIEARFGEAEKEPEEAEKEPEEAEKEPEKAEKEPEDEECMNYTEEEKAGWILTIFKSFDGIFSFSRARFVDGTSGTPAHVDHVDGTPPAQMDGTPPAQTDGTPPALVVTPPTPGTPLRGRTKAMASKKGGVNSPATGRRKPLNPHKFTTPPPEKRVRVPSQWLSSPFMEVNTEEIEGPKKKPKTKP</sequence>
<protein>
    <submittedName>
        <fullName evidence="3">Uncharacterized protein LOC108808447</fullName>
    </submittedName>
</protein>
<feature type="compositionally biased region" description="Basic and acidic residues" evidence="1">
    <location>
        <begin position="27"/>
        <end position="44"/>
    </location>
</feature>
<dbReference type="GeneID" id="108808447"/>
<accession>A0A6J0JKC8</accession>
<feature type="compositionally biased region" description="Acidic residues" evidence="1">
    <location>
        <begin position="133"/>
        <end position="157"/>
    </location>
</feature>
<feature type="region of interest" description="Disordered" evidence="1">
    <location>
        <begin position="82"/>
        <end position="196"/>
    </location>
</feature>
<evidence type="ECO:0000313" key="2">
    <source>
        <dbReference type="Proteomes" id="UP000504610"/>
    </source>
</evidence>